<sequence>MSLRRAPNPNRNHPLYCPYCAGEELFPDTQDDFAWSCRDCTRVFSVRYHGQDDPEHRPAAVPSTAQAYQDSLARHGHREILRDSGDTGSVGPHGAGSEKKEVNS</sequence>
<dbReference type="AlphaFoldDB" id="M1NVR2"/>
<dbReference type="eggNOG" id="ENOG5031JJ8">
    <property type="taxonomic scope" value="Bacteria"/>
</dbReference>
<evidence type="ECO:0000256" key="1">
    <source>
        <dbReference type="SAM" id="MobiDB-lite"/>
    </source>
</evidence>
<gene>
    <name evidence="2" type="ORF">A605_12805</name>
</gene>
<evidence type="ECO:0000313" key="3">
    <source>
        <dbReference type="Proteomes" id="UP000011723"/>
    </source>
</evidence>
<feature type="region of interest" description="Disordered" evidence="1">
    <location>
        <begin position="50"/>
        <end position="104"/>
    </location>
</feature>
<dbReference type="OrthoDB" id="4243321at2"/>
<dbReference type="PATRIC" id="fig|1121362.3.peg.2602"/>
<accession>M1NVR2</accession>
<dbReference type="HOGENOM" id="CLU_190534_0_0_11"/>
<organism evidence="2 3">
    <name type="scientific">Corynebacterium halotolerans YIM 70093 = DSM 44683</name>
    <dbReference type="NCBI Taxonomy" id="1121362"/>
    <lineage>
        <taxon>Bacteria</taxon>
        <taxon>Bacillati</taxon>
        <taxon>Actinomycetota</taxon>
        <taxon>Actinomycetes</taxon>
        <taxon>Mycobacteriales</taxon>
        <taxon>Corynebacteriaceae</taxon>
        <taxon>Corynebacterium</taxon>
    </lineage>
</organism>
<dbReference type="Proteomes" id="UP000011723">
    <property type="component" value="Chromosome"/>
</dbReference>
<evidence type="ECO:0008006" key="4">
    <source>
        <dbReference type="Google" id="ProtNLM"/>
    </source>
</evidence>
<dbReference type="STRING" id="1121362.A605_12805"/>
<dbReference type="RefSeq" id="WP_015401971.1">
    <property type="nucleotide sequence ID" value="NC_020302.1"/>
</dbReference>
<protein>
    <recommendedName>
        <fullName evidence="4">Ferredoxin-like protein, involved in electron-transfer</fullName>
    </recommendedName>
</protein>
<evidence type="ECO:0000313" key="2">
    <source>
        <dbReference type="EMBL" id="AGF73557.1"/>
    </source>
</evidence>
<keyword evidence="3" id="KW-1185">Reference proteome</keyword>
<reference evidence="2 3" key="1">
    <citation type="journal article" date="2012" name="Stand. Genomic Sci.">
        <title>Genome sequence of the halotolerant bacterium Corynebacterium halotolerans type strain YIM 70093(T) (= DSM 44683(T)).</title>
        <authorList>
            <person name="Ruckert C."/>
            <person name="Albersmeier A."/>
            <person name="Al-Dilaimi A."/>
            <person name="Niehaus K."/>
            <person name="Szczepanowski R."/>
            <person name="Kalinowski J."/>
        </authorList>
    </citation>
    <scope>NUCLEOTIDE SEQUENCE [LARGE SCALE GENOMIC DNA]</scope>
    <source>
        <strain evidence="2">YIM 70093</strain>
    </source>
</reference>
<dbReference type="KEGG" id="chn:A605_12805"/>
<dbReference type="EMBL" id="CP003697">
    <property type="protein sequence ID" value="AGF73557.1"/>
    <property type="molecule type" value="Genomic_DNA"/>
</dbReference>
<name>M1NVR2_9CORY</name>
<proteinExistence type="predicted"/>